<dbReference type="GO" id="GO:0046961">
    <property type="term" value="F:proton-transporting ATPase activity, rotational mechanism"/>
    <property type="evidence" value="ECO:0007669"/>
    <property type="project" value="InterPro"/>
</dbReference>
<evidence type="ECO:0000256" key="4">
    <source>
        <dbReference type="ARBA" id="ARBA00022692"/>
    </source>
</evidence>
<name>A0A937K5A2_9CLOT</name>
<organism evidence="9 10">
    <name type="scientific">Clostridium paridis</name>
    <dbReference type="NCBI Taxonomy" id="2803863"/>
    <lineage>
        <taxon>Bacteria</taxon>
        <taxon>Bacillati</taxon>
        <taxon>Bacillota</taxon>
        <taxon>Clostridia</taxon>
        <taxon>Eubacteriales</taxon>
        <taxon>Clostridiaceae</taxon>
        <taxon>Clostridium</taxon>
    </lineage>
</organism>
<dbReference type="Proteomes" id="UP000623681">
    <property type="component" value="Unassembled WGS sequence"/>
</dbReference>
<keyword evidence="4 8" id="KW-0812">Transmembrane</keyword>
<comment type="caution">
    <text evidence="9">The sequence shown here is derived from an EMBL/GenBank/DDBJ whole genome shotgun (WGS) entry which is preliminary data.</text>
</comment>
<sequence>MAIVKMNKFTLLALESEKSKLLERLQTFEGVQFINLQNEEEKDETLKELSEVTTDSSYTEYGENLSKIKFAIDFITPYSKKESALNSFLSDKREISYDDLVEQMKDNSWKRYYKELKDKEGRLNEISSVTSKIETEISLLKKWGNFDAPFKYLNELKYTSSYLGTFPKQYEEELINSINALENPIYYEILNRDNTDVYFFALEKKLENSPLNELLKNSGFSNFQVSYSENPTEEIRELNSSYLRLINEEDHIKESLYDYVDKISELQIAYEYFNTLHLRAEANNNFLKTRRTVAIYGWNTEESNEELVSLIEDTLGENYYISFSEVREEESPKVPIKLKNGSFASNFESVIEMYSMPQYSEIDPTPILSIFYFLFYGMMLSDAGYGLIMVIATSFALWRVKDKERRKTFKLFLFAGISTVFWGAIYGSWFGDLLPKYFGVNIPFLLDPANNILEIFIISLVFGIIHIFIGLGTKAYILIRSGAIKDAVYDVLTWYAALIGAILMLLGIGGVLGKILLFGGLIALLFTQGRSATTIGGKIGGGVYGVYGITGYLGDVVSYSRLLALGLATGFIANALNLIISLIPSPFKFILAPFLFVGLHLFNLTINALGSYVHAARLQYLEFFSKFYEGGGKKFTPFKLSDKFIKITK</sequence>
<dbReference type="EMBL" id="JAESWA010000022">
    <property type="protein sequence ID" value="MBL4932353.1"/>
    <property type="molecule type" value="Genomic_DNA"/>
</dbReference>
<evidence type="ECO:0000313" key="10">
    <source>
        <dbReference type="Proteomes" id="UP000623681"/>
    </source>
</evidence>
<feature type="transmembrane region" description="Helical" evidence="8">
    <location>
        <begin position="589"/>
        <end position="609"/>
    </location>
</feature>
<feature type="transmembrane region" description="Helical" evidence="8">
    <location>
        <begin position="370"/>
        <end position="397"/>
    </location>
</feature>
<keyword evidence="6" id="KW-0406">Ion transport</keyword>
<evidence type="ECO:0000256" key="6">
    <source>
        <dbReference type="ARBA" id="ARBA00023065"/>
    </source>
</evidence>
<evidence type="ECO:0000256" key="7">
    <source>
        <dbReference type="ARBA" id="ARBA00023136"/>
    </source>
</evidence>
<keyword evidence="10" id="KW-1185">Reference proteome</keyword>
<dbReference type="RefSeq" id="WP_202767715.1">
    <property type="nucleotide sequence ID" value="NZ_JAESWA010000022.1"/>
</dbReference>
<evidence type="ECO:0000313" key="9">
    <source>
        <dbReference type="EMBL" id="MBL4932353.1"/>
    </source>
</evidence>
<feature type="transmembrane region" description="Helical" evidence="8">
    <location>
        <begin position="492"/>
        <end position="525"/>
    </location>
</feature>
<protein>
    <submittedName>
        <fullName evidence="9">V-type ATP synthase subunit I</fullName>
    </submittedName>
</protein>
<dbReference type="GO" id="GO:0033179">
    <property type="term" value="C:proton-transporting V-type ATPase, V0 domain"/>
    <property type="evidence" value="ECO:0007669"/>
    <property type="project" value="InterPro"/>
</dbReference>
<dbReference type="PANTHER" id="PTHR11629">
    <property type="entry name" value="VACUOLAR PROTON ATPASES"/>
    <property type="match status" value="1"/>
</dbReference>
<evidence type="ECO:0000256" key="3">
    <source>
        <dbReference type="ARBA" id="ARBA00022448"/>
    </source>
</evidence>
<dbReference type="PANTHER" id="PTHR11629:SF63">
    <property type="entry name" value="V-TYPE PROTON ATPASE SUBUNIT A"/>
    <property type="match status" value="1"/>
</dbReference>
<feature type="transmembrane region" description="Helical" evidence="8">
    <location>
        <begin position="562"/>
        <end position="583"/>
    </location>
</feature>
<evidence type="ECO:0000256" key="8">
    <source>
        <dbReference type="SAM" id="Phobius"/>
    </source>
</evidence>
<dbReference type="Pfam" id="PF01496">
    <property type="entry name" value="V_ATPase_I"/>
    <property type="match status" value="1"/>
</dbReference>
<dbReference type="GO" id="GO:0016471">
    <property type="term" value="C:vacuolar proton-transporting V-type ATPase complex"/>
    <property type="evidence" value="ECO:0007669"/>
    <property type="project" value="TreeGrafter"/>
</dbReference>
<dbReference type="AlphaFoldDB" id="A0A937K5A2"/>
<keyword evidence="7 8" id="KW-0472">Membrane</keyword>
<keyword evidence="3" id="KW-0813">Transport</keyword>
<comment type="subcellular location">
    <subcellularLocation>
        <location evidence="1">Membrane</location>
        <topology evidence="1">Multi-pass membrane protein</topology>
    </subcellularLocation>
</comment>
<feature type="transmembrane region" description="Helical" evidence="8">
    <location>
        <begin position="451"/>
        <end position="471"/>
    </location>
</feature>
<accession>A0A937K5A2</accession>
<reference evidence="9" key="1">
    <citation type="submission" date="2021-01" db="EMBL/GenBank/DDBJ databases">
        <title>Genome public.</title>
        <authorList>
            <person name="Liu C."/>
            <person name="Sun Q."/>
        </authorList>
    </citation>
    <scope>NUCLEOTIDE SEQUENCE</scope>
    <source>
        <strain evidence="9">YIM B02565</strain>
    </source>
</reference>
<evidence type="ECO:0000256" key="1">
    <source>
        <dbReference type="ARBA" id="ARBA00004141"/>
    </source>
</evidence>
<evidence type="ECO:0000256" key="2">
    <source>
        <dbReference type="ARBA" id="ARBA00009904"/>
    </source>
</evidence>
<evidence type="ECO:0000256" key="5">
    <source>
        <dbReference type="ARBA" id="ARBA00022989"/>
    </source>
</evidence>
<keyword evidence="5 8" id="KW-1133">Transmembrane helix</keyword>
<proteinExistence type="inferred from homology"/>
<feature type="transmembrane region" description="Helical" evidence="8">
    <location>
        <begin position="531"/>
        <end position="550"/>
    </location>
</feature>
<dbReference type="InterPro" id="IPR002490">
    <property type="entry name" value="V-ATPase_116kDa_su"/>
</dbReference>
<dbReference type="GO" id="GO:0051117">
    <property type="term" value="F:ATPase binding"/>
    <property type="evidence" value="ECO:0007669"/>
    <property type="project" value="TreeGrafter"/>
</dbReference>
<gene>
    <name evidence="9" type="ORF">JK634_11090</name>
</gene>
<comment type="similarity">
    <text evidence="2">Belongs to the V-ATPase 116 kDa subunit family.</text>
</comment>
<dbReference type="GO" id="GO:0007035">
    <property type="term" value="P:vacuolar acidification"/>
    <property type="evidence" value="ECO:0007669"/>
    <property type="project" value="TreeGrafter"/>
</dbReference>
<feature type="transmembrane region" description="Helical" evidence="8">
    <location>
        <begin position="409"/>
        <end position="431"/>
    </location>
</feature>